<accession>A0ACA9N348</accession>
<organism evidence="1 2">
    <name type="scientific">Dentiscutata heterogama</name>
    <dbReference type="NCBI Taxonomy" id="1316150"/>
    <lineage>
        <taxon>Eukaryota</taxon>
        <taxon>Fungi</taxon>
        <taxon>Fungi incertae sedis</taxon>
        <taxon>Mucoromycota</taxon>
        <taxon>Glomeromycotina</taxon>
        <taxon>Glomeromycetes</taxon>
        <taxon>Diversisporales</taxon>
        <taxon>Gigasporaceae</taxon>
        <taxon>Dentiscutata</taxon>
    </lineage>
</organism>
<sequence>MIHKFRDIIDGKEDTLCAGATAPSSSSNSYLNELYIEDNCQRDAKIKCQGGSRIMELERIFDSFNEI</sequence>
<reference evidence="1" key="1">
    <citation type="submission" date="2021-06" db="EMBL/GenBank/DDBJ databases">
        <authorList>
            <person name="Kallberg Y."/>
            <person name="Tangrot J."/>
            <person name="Rosling A."/>
        </authorList>
    </citation>
    <scope>NUCLEOTIDE SEQUENCE</scope>
    <source>
        <strain evidence="1">IL203A</strain>
    </source>
</reference>
<comment type="caution">
    <text evidence="1">The sequence shown here is derived from an EMBL/GenBank/DDBJ whole genome shotgun (WGS) entry which is preliminary data.</text>
</comment>
<proteinExistence type="predicted"/>
<name>A0ACA9N348_9GLOM</name>
<keyword evidence="2" id="KW-1185">Reference proteome</keyword>
<evidence type="ECO:0000313" key="1">
    <source>
        <dbReference type="EMBL" id="CAG8626594.1"/>
    </source>
</evidence>
<dbReference type="Proteomes" id="UP000789702">
    <property type="component" value="Unassembled WGS sequence"/>
</dbReference>
<evidence type="ECO:0000313" key="2">
    <source>
        <dbReference type="Proteomes" id="UP000789702"/>
    </source>
</evidence>
<protein>
    <submittedName>
        <fullName evidence="1">14466_t:CDS:1</fullName>
    </submittedName>
</protein>
<gene>
    <name evidence="1" type="ORF">DHETER_LOCUS8231</name>
</gene>
<dbReference type="EMBL" id="CAJVPU010012790">
    <property type="protein sequence ID" value="CAG8626594.1"/>
    <property type="molecule type" value="Genomic_DNA"/>
</dbReference>